<dbReference type="PhylomeDB" id="R7Q921"/>
<name>R7Q921_CHOCR</name>
<keyword evidence="3" id="KW-1185">Reference proteome</keyword>
<accession>R7Q921</accession>
<evidence type="ECO:0000313" key="2">
    <source>
        <dbReference type="EMBL" id="CDF34544.1"/>
    </source>
</evidence>
<dbReference type="GeneID" id="17322082"/>
<evidence type="ECO:0000313" key="3">
    <source>
        <dbReference type="Proteomes" id="UP000012073"/>
    </source>
</evidence>
<dbReference type="RefSeq" id="XP_005714363.1">
    <property type="nucleotide sequence ID" value="XM_005714306.1"/>
</dbReference>
<dbReference type="KEGG" id="ccp:CHC_T00003178001"/>
<feature type="region of interest" description="Disordered" evidence="1">
    <location>
        <begin position="1"/>
        <end position="28"/>
    </location>
</feature>
<evidence type="ECO:0000256" key="1">
    <source>
        <dbReference type="SAM" id="MobiDB-lite"/>
    </source>
</evidence>
<dbReference type="Gramene" id="CDF34544">
    <property type="protein sequence ID" value="CDF34544"/>
    <property type="gene ID" value="CHC_T00003178001"/>
</dbReference>
<reference evidence="3" key="1">
    <citation type="journal article" date="2013" name="Proc. Natl. Acad. Sci. U.S.A.">
        <title>Genome structure and metabolic features in the red seaweed Chondrus crispus shed light on evolution of the Archaeplastida.</title>
        <authorList>
            <person name="Collen J."/>
            <person name="Porcel B."/>
            <person name="Carre W."/>
            <person name="Ball S.G."/>
            <person name="Chaparro C."/>
            <person name="Tonon T."/>
            <person name="Barbeyron T."/>
            <person name="Michel G."/>
            <person name="Noel B."/>
            <person name="Valentin K."/>
            <person name="Elias M."/>
            <person name="Artiguenave F."/>
            <person name="Arun A."/>
            <person name="Aury J.M."/>
            <person name="Barbosa-Neto J.F."/>
            <person name="Bothwell J.H."/>
            <person name="Bouget F.Y."/>
            <person name="Brillet L."/>
            <person name="Cabello-Hurtado F."/>
            <person name="Capella-Gutierrez S."/>
            <person name="Charrier B."/>
            <person name="Cladiere L."/>
            <person name="Cock J.M."/>
            <person name="Coelho S.M."/>
            <person name="Colleoni C."/>
            <person name="Czjzek M."/>
            <person name="Da Silva C."/>
            <person name="Delage L."/>
            <person name="Denoeud F."/>
            <person name="Deschamps P."/>
            <person name="Dittami S.M."/>
            <person name="Gabaldon T."/>
            <person name="Gachon C.M."/>
            <person name="Groisillier A."/>
            <person name="Herve C."/>
            <person name="Jabbari K."/>
            <person name="Katinka M."/>
            <person name="Kloareg B."/>
            <person name="Kowalczyk N."/>
            <person name="Labadie K."/>
            <person name="Leblanc C."/>
            <person name="Lopez P.J."/>
            <person name="McLachlan D.H."/>
            <person name="Meslet-Cladiere L."/>
            <person name="Moustafa A."/>
            <person name="Nehr Z."/>
            <person name="Nyvall Collen P."/>
            <person name="Panaud O."/>
            <person name="Partensky F."/>
            <person name="Poulain J."/>
            <person name="Rensing S.A."/>
            <person name="Rousvoal S."/>
            <person name="Samson G."/>
            <person name="Symeonidi A."/>
            <person name="Weissenbach J."/>
            <person name="Zambounis A."/>
            <person name="Wincker P."/>
            <person name="Boyen C."/>
        </authorList>
    </citation>
    <scope>NUCLEOTIDE SEQUENCE [LARGE SCALE GENOMIC DNA]</scope>
    <source>
        <strain evidence="3">cv. Stackhouse</strain>
    </source>
</reference>
<dbReference type="Proteomes" id="UP000012073">
    <property type="component" value="Unassembled WGS sequence"/>
</dbReference>
<organism evidence="2 3">
    <name type="scientific">Chondrus crispus</name>
    <name type="common">Carrageen Irish moss</name>
    <name type="synonym">Polymorpha crispa</name>
    <dbReference type="NCBI Taxonomy" id="2769"/>
    <lineage>
        <taxon>Eukaryota</taxon>
        <taxon>Rhodophyta</taxon>
        <taxon>Florideophyceae</taxon>
        <taxon>Rhodymeniophycidae</taxon>
        <taxon>Gigartinales</taxon>
        <taxon>Gigartinaceae</taxon>
        <taxon>Chondrus</taxon>
    </lineage>
</organism>
<gene>
    <name evidence="2" type="ORF">CHC_T00003178001</name>
</gene>
<sequence>MATENNAGAPASTQHSNTGAPPCTIATNTAPTRRRKFIHLRHHYLRSHHRNRSIQITHIPTQDMLVDIFSKPLDRQRFEQQRNALCISNPPTIPKQRAIAVTSRQGGCQC</sequence>
<protein>
    <submittedName>
        <fullName evidence="2">Uncharacterized protein</fullName>
    </submittedName>
</protein>
<proteinExistence type="predicted"/>
<dbReference type="AlphaFoldDB" id="R7Q921"/>
<dbReference type="EMBL" id="HG001696">
    <property type="protein sequence ID" value="CDF34544.1"/>
    <property type="molecule type" value="Genomic_DNA"/>
</dbReference>